<accession>A0AAD7DA80</accession>
<sequence>LTSCSDIRVEWTKACACTDRWREELVFLEEEMRSVLQFCSWKAAWWDVQQQPRPGVSCELTEGLCTYASDQAVQERRWKAKWEKLWQPVHDHAATVLA</sequence>
<feature type="non-terminal residue" evidence="1">
    <location>
        <position position="1"/>
    </location>
</feature>
<dbReference type="AlphaFoldDB" id="A0AAD7DA80"/>
<keyword evidence="2" id="KW-1185">Reference proteome</keyword>
<dbReference type="EMBL" id="JARKIE010000093">
    <property type="protein sequence ID" value="KAJ7686843.1"/>
    <property type="molecule type" value="Genomic_DNA"/>
</dbReference>
<proteinExistence type="predicted"/>
<comment type="caution">
    <text evidence="1">The sequence shown here is derived from an EMBL/GenBank/DDBJ whole genome shotgun (WGS) entry which is preliminary data.</text>
</comment>
<feature type="non-terminal residue" evidence="1">
    <location>
        <position position="98"/>
    </location>
</feature>
<name>A0AAD7DA80_MYCRO</name>
<reference evidence="1" key="1">
    <citation type="submission" date="2023-03" db="EMBL/GenBank/DDBJ databases">
        <title>Massive genome expansion in bonnet fungi (Mycena s.s.) driven by repeated elements and novel gene families across ecological guilds.</title>
        <authorList>
            <consortium name="Lawrence Berkeley National Laboratory"/>
            <person name="Harder C.B."/>
            <person name="Miyauchi S."/>
            <person name="Viragh M."/>
            <person name="Kuo A."/>
            <person name="Thoen E."/>
            <person name="Andreopoulos B."/>
            <person name="Lu D."/>
            <person name="Skrede I."/>
            <person name="Drula E."/>
            <person name="Henrissat B."/>
            <person name="Morin E."/>
            <person name="Kohler A."/>
            <person name="Barry K."/>
            <person name="LaButti K."/>
            <person name="Morin E."/>
            <person name="Salamov A."/>
            <person name="Lipzen A."/>
            <person name="Mereny Z."/>
            <person name="Hegedus B."/>
            <person name="Baldrian P."/>
            <person name="Stursova M."/>
            <person name="Weitz H."/>
            <person name="Taylor A."/>
            <person name="Grigoriev I.V."/>
            <person name="Nagy L.G."/>
            <person name="Martin F."/>
            <person name="Kauserud H."/>
        </authorList>
    </citation>
    <scope>NUCLEOTIDE SEQUENCE</scope>
    <source>
        <strain evidence="1">CBHHK067</strain>
    </source>
</reference>
<protein>
    <submittedName>
        <fullName evidence="1">Uncharacterized protein</fullName>
    </submittedName>
</protein>
<evidence type="ECO:0000313" key="2">
    <source>
        <dbReference type="Proteomes" id="UP001221757"/>
    </source>
</evidence>
<organism evidence="1 2">
    <name type="scientific">Mycena rosella</name>
    <name type="common">Pink bonnet</name>
    <name type="synonym">Agaricus rosellus</name>
    <dbReference type="NCBI Taxonomy" id="1033263"/>
    <lineage>
        <taxon>Eukaryota</taxon>
        <taxon>Fungi</taxon>
        <taxon>Dikarya</taxon>
        <taxon>Basidiomycota</taxon>
        <taxon>Agaricomycotina</taxon>
        <taxon>Agaricomycetes</taxon>
        <taxon>Agaricomycetidae</taxon>
        <taxon>Agaricales</taxon>
        <taxon>Marasmiineae</taxon>
        <taxon>Mycenaceae</taxon>
        <taxon>Mycena</taxon>
    </lineage>
</organism>
<gene>
    <name evidence="1" type="ORF">B0H17DRAFT_892588</name>
</gene>
<dbReference type="Proteomes" id="UP001221757">
    <property type="component" value="Unassembled WGS sequence"/>
</dbReference>
<evidence type="ECO:0000313" key="1">
    <source>
        <dbReference type="EMBL" id="KAJ7686843.1"/>
    </source>
</evidence>